<accession>A0A183ER97</accession>
<evidence type="ECO:0000313" key="2">
    <source>
        <dbReference type="Proteomes" id="UP000271098"/>
    </source>
</evidence>
<evidence type="ECO:0000313" key="1">
    <source>
        <dbReference type="EMBL" id="VDN41542.1"/>
    </source>
</evidence>
<reference evidence="1 2" key="2">
    <citation type="submission" date="2018-11" db="EMBL/GenBank/DDBJ databases">
        <authorList>
            <consortium name="Pathogen Informatics"/>
        </authorList>
    </citation>
    <scope>NUCLEOTIDE SEQUENCE [LARGE SCALE GENOMIC DNA]</scope>
</reference>
<dbReference type="Pfam" id="PF03385">
    <property type="entry name" value="STELLO"/>
    <property type="match status" value="1"/>
</dbReference>
<dbReference type="InterPro" id="IPR005049">
    <property type="entry name" value="STL-like"/>
</dbReference>
<gene>
    <name evidence="1" type="ORF">GPUH_LOCUS23488</name>
</gene>
<name>A0A183ER97_9BILA</name>
<dbReference type="AlphaFoldDB" id="A0A183ER97"/>
<keyword evidence="2" id="KW-1185">Reference proteome</keyword>
<dbReference type="Proteomes" id="UP000271098">
    <property type="component" value="Unassembled WGS sequence"/>
</dbReference>
<evidence type="ECO:0000313" key="3">
    <source>
        <dbReference type="WBParaSite" id="GPUH_0002351801-mRNA-1"/>
    </source>
</evidence>
<dbReference type="PANTHER" id="PTHR31362:SF0">
    <property type="entry name" value="EXOSTOSIN DOMAIN-CONTAINING PROTEIN-RELATED"/>
    <property type="match status" value="1"/>
</dbReference>
<dbReference type="OrthoDB" id="5948173at2759"/>
<proteinExistence type="predicted"/>
<dbReference type="WBParaSite" id="GPUH_0002351801-mRNA-1">
    <property type="protein sequence ID" value="GPUH_0002351801-mRNA-1"/>
    <property type="gene ID" value="GPUH_0002351801"/>
</dbReference>
<protein>
    <submittedName>
        <fullName evidence="3">Peptidase_M13_N domain-containing protein</fullName>
    </submittedName>
</protein>
<organism evidence="3">
    <name type="scientific">Gongylonema pulchrum</name>
    <dbReference type="NCBI Taxonomy" id="637853"/>
    <lineage>
        <taxon>Eukaryota</taxon>
        <taxon>Metazoa</taxon>
        <taxon>Ecdysozoa</taxon>
        <taxon>Nematoda</taxon>
        <taxon>Chromadorea</taxon>
        <taxon>Rhabditida</taxon>
        <taxon>Spirurina</taxon>
        <taxon>Spiruromorpha</taxon>
        <taxon>Spiruroidea</taxon>
        <taxon>Gongylonematidae</taxon>
        <taxon>Gongylonema</taxon>
    </lineage>
</organism>
<reference evidence="3" key="1">
    <citation type="submission" date="2016-06" db="UniProtKB">
        <authorList>
            <consortium name="WormBaseParasite"/>
        </authorList>
    </citation>
    <scope>IDENTIFICATION</scope>
</reference>
<sequence>MASGNGYFAQRLLHLVGGTIGFYPANAIQRRNPHNYLADFKEEEKLYSDSERLIELLAKWNCSSTAIESCLIELTQLLAQQQFWGTEEAWISDLQSIGYRFPKIESMKQIEAEYDWPNCRRAFLAFNITTDAMRDQFDSINDLYEWCNNALDDESKLETLQCKQKHPAPTAMTESLRNKALIITSNYQIKPLSYIHLYESEMHEGYFAYYCTSKAIELRLQHIDGLVKFAILS</sequence>
<dbReference type="EMBL" id="UYRT01098012">
    <property type="protein sequence ID" value="VDN41542.1"/>
    <property type="molecule type" value="Genomic_DNA"/>
</dbReference>
<dbReference type="PANTHER" id="PTHR31362">
    <property type="entry name" value="GLYCOSYLTRANSFERASE STELLO1-RELATED"/>
    <property type="match status" value="1"/>
</dbReference>